<dbReference type="EMBL" id="CP003924">
    <property type="protein sequence ID" value="AGS35237.1"/>
    <property type="molecule type" value="Genomic_DNA"/>
</dbReference>
<sequence length="294" mass="30524">MTTEHTHPNRKGPRAMGASRDFTTGTPTGATGVLERDRVSHPRRAADSADVNARTTAPARPSRTDVAPDTERTGAPGRNNRRLGSRQVVSVRGRRVAPAKKASSLARVSVVAIVMLVTGVAVAMWLSGLATQQTFRLQQLSSQEAQLSNQLETLHRDLENVSSSAEVARRASDLGMVVPQQPGILEAGQPGQVEELRPAGPGTSPVIDVNGAPVRPGQASSDPDRTDELVDSLATVPDNQAPAPAPPAPNADVPAVAPYSNNGNGGAPAPAPAPADENIENTEQTPEQAGEGGL</sequence>
<keyword evidence="4" id="KW-1185">Reference proteome</keyword>
<dbReference type="STRING" id="1224163.B841_08820"/>
<feature type="region of interest" description="Disordered" evidence="1">
    <location>
        <begin position="1"/>
        <end position="84"/>
    </location>
</feature>
<dbReference type="eggNOG" id="COG2919">
    <property type="taxonomic scope" value="Bacteria"/>
</dbReference>
<keyword evidence="2" id="KW-0812">Transmembrane</keyword>
<dbReference type="KEGG" id="cmd:B841_08820"/>
<protein>
    <recommendedName>
        <fullName evidence="5">Cell division protein FtsL</fullName>
    </recommendedName>
</protein>
<feature type="region of interest" description="Disordered" evidence="1">
    <location>
        <begin position="196"/>
        <end position="294"/>
    </location>
</feature>
<feature type="transmembrane region" description="Helical" evidence="2">
    <location>
        <begin position="104"/>
        <end position="126"/>
    </location>
</feature>
<dbReference type="HOGENOM" id="CLU_073798_0_0_11"/>
<evidence type="ECO:0000256" key="1">
    <source>
        <dbReference type="SAM" id="MobiDB-lite"/>
    </source>
</evidence>
<keyword evidence="2" id="KW-0472">Membrane</keyword>
<evidence type="ECO:0000313" key="3">
    <source>
        <dbReference type="EMBL" id="AGS35237.1"/>
    </source>
</evidence>
<evidence type="ECO:0000313" key="4">
    <source>
        <dbReference type="Proteomes" id="UP000015388"/>
    </source>
</evidence>
<accession>S5SVY9</accession>
<dbReference type="Proteomes" id="UP000015388">
    <property type="component" value="Chromosome"/>
</dbReference>
<keyword evidence="2" id="KW-1133">Transmembrane helix</keyword>
<proteinExistence type="predicted"/>
<dbReference type="AlphaFoldDB" id="S5SVY9"/>
<evidence type="ECO:0000256" key="2">
    <source>
        <dbReference type="SAM" id="Phobius"/>
    </source>
</evidence>
<dbReference type="PATRIC" id="fig|1224163.3.peg.1773"/>
<evidence type="ECO:0008006" key="5">
    <source>
        <dbReference type="Google" id="ProtNLM"/>
    </source>
</evidence>
<organism evidence="3 4">
    <name type="scientific">Corynebacterium maris DSM 45190</name>
    <dbReference type="NCBI Taxonomy" id="1224163"/>
    <lineage>
        <taxon>Bacteria</taxon>
        <taxon>Bacillati</taxon>
        <taxon>Actinomycetota</taxon>
        <taxon>Actinomycetes</taxon>
        <taxon>Mycobacteriales</taxon>
        <taxon>Corynebacteriaceae</taxon>
        <taxon>Corynebacterium</taxon>
    </lineage>
</organism>
<reference evidence="3 4" key="1">
    <citation type="submission" date="2012-11" db="EMBL/GenBank/DDBJ databases">
        <title>The complete genome sequence of Corynebacterium maris Coryn-1 (=DSM 45190).</title>
        <authorList>
            <person name="Schaffert L."/>
            <person name="Albersmeier A."/>
            <person name="Kalinowski J."/>
            <person name="Ruckert C."/>
        </authorList>
    </citation>
    <scope>NUCLEOTIDE SEQUENCE [LARGE SCALE GENOMIC DNA]</scope>
    <source>
        <strain evidence="4">Coryn-1</strain>
    </source>
</reference>
<dbReference type="RefSeq" id="WP_020935170.1">
    <property type="nucleotide sequence ID" value="NC_021915.1"/>
</dbReference>
<name>S5SVY9_9CORY</name>
<feature type="compositionally biased region" description="Low complexity" evidence="1">
    <location>
        <begin position="250"/>
        <end position="262"/>
    </location>
</feature>
<feature type="compositionally biased region" description="Basic and acidic residues" evidence="1">
    <location>
        <begin position="34"/>
        <end position="47"/>
    </location>
</feature>
<gene>
    <name evidence="3" type="ORF">B841_08820</name>
</gene>